<dbReference type="Proteomes" id="UP000596742">
    <property type="component" value="Unassembled WGS sequence"/>
</dbReference>
<dbReference type="AlphaFoldDB" id="A0A8B6EPG0"/>
<evidence type="ECO:0000313" key="2">
    <source>
        <dbReference type="Proteomes" id="UP000596742"/>
    </source>
</evidence>
<sequence>MSFTMTRSVIKYINCWVNKRLAAMIERRNQLRKDELHNDHQFIIINRWVNKRLAAHEESRNQLMKDELTNDQISLSILIHWVNKRLAAHDRKKKSVDEG</sequence>
<dbReference type="EMBL" id="UYJE01005350">
    <property type="protein sequence ID" value="VDI36531.1"/>
    <property type="molecule type" value="Genomic_DNA"/>
</dbReference>
<reference evidence="1" key="1">
    <citation type="submission" date="2018-11" db="EMBL/GenBank/DDBJ databases">
        <authorList>
            <person name="Alioto T."/>
            <person name="Alioto T."/>
        </authorList>
    </citation>
    <scope>NUCLEOTIDE SEQUENCE</scope>
</reference>
<gene>
    <name evidence="1" type="ORF">MGAL_10B069842</name>
</gene>
<proteinExistence type="predicted"/>
<comment type="caution">
    <text evidence="1">The sequence shown here is derived from an EMBL/GenBank/DDBJ whole genome shotgun (WGS) entry which is preliminary data.</text>
</comment>
<name>A0A8B6EPG0_MYTGA</name>
<organism evidence="1 2">
    <name type="scientific">Mytilus galloprovincialis</name>
    <name type="common">Mediterranean mussel</name>
    <dbReference type="NCBI Taxonomy" id="29158"/>
    <lineage>
        <taxon>Eukaryota</taxon>
        <taxon>Metazoa</taxon>
        <taxon>Spiralia</taxon>
        <taxon>Lophotrochozoa</taxon>
        <taxon>Mollusca</taxon>
        <taxon>Bivalvia</taxon>
        <taxon>Autobranchia</taxon>
        <taxon>Pteriomorphia</taxon>
        <taxon>Mytilida</taxon>
        <taxon>Mytiloidea</taxon>
        <taxon>Mytilidae</taxon>
        <taxon>Mytilinae</taxon>
        <taxon>Mytilus</taxon>
    </lineage>
</organism>
<evidence type="ECO:0000313" key="1">
    <source>
        <dbReference type="EMBL" id="VDI36531.1"/>
    </source>
</evidence>
<accession>A0A8B6EPG0</accession>
<protein>
    <submittedName>
        <fullName evidence="1">Uncharacterized protein</fullName>
    </submittedName>
</protein>
<keyword evidence="2" id="KW-1185">Reference proteome</keyword>